<dbReference type="NCBIfam" id="NF033545">
    <property type="entry name" value="transpos_IS630"/>
    <property type="match status" value="1"/>
</dbReference>
<sequence length="207" mass="23916">MYLEELAWFILDEFDVLVSQSTISRALTRQGWSYKTARFVSNSRNYDARNQYLEQISAFASWQLVFVDESGVDTRNGRRKYGWSFLGVSPHAYSRLGRSERFPILPAYTQDGVIATATYKGSTDNARYEYWLEHSLLPRCNRYPRRHSVVVMDNAGFHHSERMKAIFERAGVKLIYLPTYSPDCNERASASKDPNTKEGENLSRGFP</sequence>
<dbReference type="EMBL" id="AHHD01000702">
    <property type="protein sequence ID" value="EKG09377.1"/>
    <property type="molecule type" value="Genomic_DNA"/>
</dbReference>
<dbReference type="InterPro" id="IPR038717">
    <property type="entry name" value="Tc1-like_DDE_dom"/>
</dbReference>
<comment type="caution">
    <text evidence="4">The sequence shown here is derived from an EMBL/GenBank/DDBJ whole genome shotgun (WGS) entry which is preliminary data.</text>
</comment>
<dbReference type="STRING" id="1126212.K2R931"/>
<feature type="domain" description="Winged helix-turn helix" evidence="3">
    <location>
        <begin position="4"/>
        <end position="54"/>
    </location>
</feature>
<dbReference type="InterPro" id="IPR036397">
    <property type="entry name" value="RNaseH_sf"/>
</dbReference>
<dbReference type="Gene3D" id="3.30.420.10">
    <property type="entry name" value="Ribonuclease H-like superfamily/Ribonuclease H"/>
    <property type="match status" value="1"/>
</dbReference>
<evidence type="ECO:0000313" key="5">
    <source>
        <dbReference type="Proteomes" id="UP000007129"/>
    </source>
</evidence>
<name>K2R931_MACPH</name>
<evidence type="ECO:0000259" key="3">
    <source>
        <dbReference type="Pfam" id="PF13592"/>
    </source>
</evidence>
<proteinExistence type="predicted"/>
<dbReference type="Pfam" id="PF13592">
    <property type="entry name" value="HTH_33"/>
    <property type="match status" value="1"/>
</dbReference>
<keyword evidence="4" id="KW-0378">Hydrolase</keyword>
<gene>
    <name evidence="4" type="ORF">MPH_13605</name>
</gene>
<feature type="compositionally biased region" description="Basic and acidic residues" evidence="1">
    <location>
        <begin position="186"/>
        <end position="201"/>
    </location>
</feature>
<evidence type="ECO:0000259" key="2">
    <source>
        <dbReference type="Pfam" id="PF13358"/>
    </source>
</evidence>
<dbReference type="PANTHER" id="PTHR46564">
    <property type="entry name" value="TRANSPOSASE"/>
    <property type="match status" value="1"/>
</dbReference>
<dbReference type="AlphaFoldDB" id="K2R931"/>
<protein>
    <submittedName>
        <fullName evidence="4">DDE superfamily endonuclease CENP-B-like protein</fullName>
    </submittedName>
</protein>
<dbReference type="VEuPathDB" id="FungiDB:MPH_13605"/>
<dbReference type="OrthoDB" id="5386133at2759"/>
<organism evidence="4 5">
    <name type="scientific">Macrophomina phaseolina (strain MS6)</name>
    <name type="common">Charcoal rot fungus</name>
    <dbReference type="NCBI Taxonomy" id="1126212"/>
    <lineage>
        <taxon>Eukaryota</taxon>
        <taxon>Fungi</taxon>
        <taxon>Dikarya</taxon>
        <taxon>Ascomycota</taxon>
        <taxon>Pezizomycotina</taxon>
        <taxon>Dothideomycetes</taxon>
        <taxon>Dothideomycetes incertae sedis</taxon>
        <taxon>Botryosphaeriales</taxon>
        <taxon>Botryosphaeriaceae</taxon>
        <taxon>Macrophomina</taxon>
    </lineage>
</organism>
<dbReference type="InterPro" id="IPR025959">
    <property type="entry name" value="Winged_HTH_dom"/>
</dbReference>
<dbReference type="Proteomes" id="UP000007129">
    <property type="component" value="Unassembled WGS sequence"/>
</dbReference>
<dbReference type="GO" id="GO:0004519">
    <property type="term" value="F:endonuclease activity"/>
    <property type="evidence" value="ECO:0007669"/>
    <property type="project" value="UniProtKB-KW"/>
</dbReference>
<keyword evidence="4" id="KW-0540">Nuclease</keyword>
<dbReference type="HOGENOM" id="CLU_056788_11_0_1"/>
<evidence type="ECO:0000256" key="1">
    <source>
        <dbReference type="SAM" id="MobiDB-lite"/>
    </source>
</evidence>
<dbReference type="InParanoid" id="K2R931"/>
<feature type="domain" description="Tc1-like transposase DDE" evidence="2">
    <location>
        <begin position="63"/>
        <end position="185"/>
    </location>
</feature>
<dbReference type="PANTHER" id="PTHR46564:SF1">
    <property type="entry name" value="TRANSPOSASE"/>
    <property type="match status" value="1"/>
</dbReference>
<dbReference type="eggNOG" id="ENOG502S808">
    <property type="taxonomic scope" value="Eukaryota"/>
</dbReference>
<evidence type="ECO:0000313" key="4">
    <source>
        <dbReference type="EMBL" id="EKG09377.1"/>
    </source>
</evidence>
<reference evidence="4 5" key="1">
    <citation type="journal article" date="2012" name="BMC Genomics">
        <title>Tools to kill: Genome of one of the most destructive plant pathogenic fungi Macrophomina phaseolina.</title>
        <authorList>
            <person name="Islam M.S."/>
            <person name="Haque M.S."/>
            <person name="Islam M.M."/>
            <person name="Emdad E.M."/>
            <person name="Halim A."/>
            <person name="Hossen Q.M.M."/>
            <person name="Hossain M.Z."/>
            <person name="Ahmed B."/>
            <person name="Rahim S."/>
            <person name="Rahman M.S."/>
            <person name="Alam M.M."/>
            <person name="Hou S."/>
            <person name="Wan X."/>
            <person name="Saito J.A."/>
            <person name="Alam M."/>
        </authorList>
    </citation>
    <scope>NUCLEOTIDE SEQUENCE [LARGE SCALE GENOMIC DNA]</scope>
    <source>
        <strain evidence="4 5">MS6</strain>
    </source>
</reference>
<dbReference type="GO" id="GO:0003676">
    <property type="term" value="F:nucleic acid binding"/>
    <property type="evidence" value="ECO:0007669"/>
    <property type="project" value="InterPro"/>
</dbReference>
<dbReference type="InterPro" id="IPR047655">
    <property type="entry name" value="Transpos_IS630-like"/>
</dbReference>
<feature type="region of interest" description="Disordered" evidence="1">
    <location>
        <begin position="186"/>
        <end position="207"/>
    </location>
</feature>
<dbReference type="Pfam" id="PF13358">
    <property type="entry name" value="DDE_3"/>
    <property type="match status" value="1"/>
</dbReference>
<accession>K2R931</accession>
<keyword evidence="4" id="KW-0255">Endonuclease</keyword>